<reference evidence="2 3" key="1">
    <citation type="submission" date="2020-10" db="EMBL/GenBank/DDBJ databases">
        <title>Connecting structure to function with the recovery of over 1000 high-quality activated sludge metagenome-assembled genomes encoding full-length rRNA genes using long-read sequencing.</title>
        <authorList>
            <person name="Singleton C.M."/>
            <person name="Petriglieri F."/>
            <person name="Kristensen J.M."/>
            <person name="Kirkegaard R.H."/>
            <person name="Michaelsen T.Y."/>
            <person name="Andersen M.H."/>
            <person name="Karst S.M."/>
            <person name="Dueholm M.S."/>
            <person name="Nielsen P.H."/>
            <person name="Albertsen M."/>
        </authorList>
    </citation>
    <scope>NUCLEOTIDE SEQUENCE [LARGE SCALE GENOMIC DNA]</scope>
    <source>
        <strain evidence="2">Lyne_18-Q3-R50-59_MAXAC.006</strain>
    </source>
</reference>
<protein>
    <recommendedName>
        <fullName evidence="4">DUF4190 domain-containing protein</fullName>
    </recommendedName>
</protein>
<evidence type="ECO:0000256" key="1">
    <source>
        <dbReference type="SAM" id="Phobius"/>
    </source>
</evidence>
<proteinExistence type="predicted"/>
<comment type="caution">
    <text evidence="2">The sequence shown here is derived from an EMBL/GenBank/DDBJ whole genome shotgun (WGS) entry which is preliminary data.</text>
</comment>
<feature type="transmembrane region" description="Helical" evidence="1">
    <location>
        <begin position="65"/>
        <end position="87"/>
    </location>
</feature>
<gene>
    <name evidence="2" type="ORF">IPN02_06435</name>
</gene>
<dbReference type="AlphaFoldDB" id="A0A936NB95"/>
<accession>A0A936NB95</accession>
<evidence type="ECO:0000313" key="3">
    <source>
        <dbReference type="Proteomes" id="UP000727993"/>
    </source>
</evidence>
<keyword evidence="1" id="KW-1133">Transmembrane helix</keyword>
<feature type="transmembrane region" description="Helical" evidence="1">
    <location>
        <begin position="27"/>
        <end position="53"/>
    </location>
</feature>
<dbReference type="Proteomes" id="UP000727993">
    <property type="component" value="Unassembled WGS sequence"/>
</dbReference>
<sequence length="91" mass="9212">MSMPGGPGGFAPPPNTGGFAASTEQDAIIALATGIFGLLCCDPAGIAAIIYGNKVRNDPMNPKQNFGTIGFFLGIAALVLWAAALLYRAVG</sequence>
<dbReference type="EMBL" id="JADJZA010000002">
    <property type="protein sequence ID" value="MBK9296484.1"/>
    <property type="molecule type" value="Genomic_DNA"/>
</dbReference>
<keyword evidence="1" id="KW-0472">Membrane</keyword>
<organism evidence="2 3">
    <name type="scientific">Candidatus Neomicrothrix subdominans</name>
    <dbReference type="NCBI Taxonomy" id="2954438"/>
    <lineage>
        <taxon>Bacteria</taxon>
        <taxon>Bacillati</taxon>
        <taxon>Actinomycetota</taxon>
        <taxon>Acidimicrobiia</taxon>
        <taxon>Acidimicrobiales</taxon>
        <taxon>Microthrixaceae</taxon>
        <taxon>Candidatus Neomicrothrix</taxon>
    </lineage>
</organism>
<evidence type="ECO:0008006" key="4">
    <source>
        <dbReference type="Google" id="ProtNLM"/>
    </source>
</evidence>
<name>A0A936NB95_9ACTN</name>
<evidence type="ECO:0000313" key="2">
    <source>
        <dbReference type="EMBL" id="MBK9296484.1"/>
    </source>
</evidence>
<keyword evidence="1" id="KW-0812">Transmembrane</keyword>